<feature type="transmembrane region" description="Helical" evidence="1">
    <location>
        <begin position="68"/>
        <end position="85"/>
    </location>
</feature>
<feature type="transmembrane region" description="Helical" evidence="1">
    <location>
        <begin position="37"/>
        <end position="56"/>
    </location>
</feature>
<feature type="transmembrane region" description="Helical" evidence="1">
    <location>
        <begin position="7"/>
        <end position="25"/>
    </location>
</feature>
<proteinExistence type="predicted"/>
<protein>
    <recommendedName>
        <fullName evidence="2">VanZ-like domain-containing protein</fullName>
    </recommendedName>
</protein>
<keyword evidence="1" id="KW-1133">Transmembrane helix</keyword>
<feature type="domain" description="VanZ-like" evidence="2">
    <location>
        <begin position="50"/>
        <end position="117"/>
    </location>
</feature>
<feature type="transmembrane region" description="Helical" evidence="1">
    <location>
        <begin position="105"/>
        <end position="127"/>
    </location>
</feature>
<evidence type="ECO:0000313" key="3">
    <source>
        <dbReference type="EMBL" id="AXY02851.1"/>
    </source>
</evidence>
<keyword evidence="1" id="KW-0472">Membrane</keyword>
<name>A0ABM6YZ10_9VIBR</name>
<dbReference type="Pfam" id="PF04892">
    <property type="entry name" value="VanZ"/>
    <property type="match status" value="1"/>
</dbReference>
<keyword evidence="4" id="KW-1185">Reference proteome</keyword>
<accession>A0ABM6YZ10</accession>
<gene>
    <name evidence="3" type="ORF">D1115_17835</name>
</gene>
<evidence type="ECO:0000256" key="1">
    <source>
        <dbReference type="SAM" id="Phobius"/>
    </source>
</evidence>
<organism evidence="3 4">
    <name type="scientific">Vibrio alfacsensis</name>
    <dbReference type="NCBI Taxonomy" id="1074311"/>
    <lineage>
        <taxon>Bacteria</taxon>
        <taxon>Pseudomonadati</taxon>
        <taxon>Pseudomonadota</taxon>
        <taxon>Gammaproteobacteria</taxon>
        <taxon>Vibrionales</taxon>
        <taxon>Vibrionaceae</taxon>
        <taxon>Vibrio</taxon>
    </lineage>
</organism>
<evidence type="ECO:0000313" key="4">
    <source>
        <dbReference type="Proteomes" id="UP000262832"/>
    </source>
</evidence>
<evidence type="ECO:0000259" key="2">
    <source>
        <dbReference type="Pfam" id="PF04892"/>
    </source>
</evidence>
<reference evidence="3 4" key="1">
    <citation type="submission" date="2018-08" db="EMBL/GenBank/DDBJ databases">
        <title>Genomic taxonomy of the Vibrionaceae family.</title>
        <authorList>
            <person name="Gomez-Gil B."/>
            <person name="Tanaka M."/>
            <person name="Sawabe T."/>
            <person name="Enciso-Ibarra K."/>
        </authorList>
    </citation>
    <scope>NUCLEOTIDE SEQUENCE [LARGE SCALE GENOMIC DNA]</scope>
    <source>
        <strain evidence="3 4">CAIM 1831</strain>
    </source>
</reference>
<keyword evidence="1" id="KW-0812">Transmembrane</keyword>
<dbReference type="EMBL" id="CP032094">
    <property type="protein sequence ID" value="AXY02851.1"/>
    <property type="molecule type" value="Genomic_DNA"/>
</dbReference>
<dbReference type="InterPro" id="IPR006976">
    <property type="entry name" value="VanZ-like"/>
</dbReference>
<sequence>MDNVAKAPLVILIVSVFAFGSASVLKSSNILAEEIRSIELIMGGSIYLHLCASFFLGGLCRLVTQKNLWLALPPTTLIVLTLIMLDECMQQLTPARHFSWLDMLANIIGVLSGTYFVNAILKAWAFAQK</sequence>
<dbReference type="Proteomes" id="UP000262832">
    <property type="component" value="Chromosome II"/>
</dbReference>
<dbReference type="RefSeq" id="WP_128812762.1">
    <property type="nucleotide sequence ID" value="NZ_CP032094.1"/>
</dbReference>
<dbReference type="NCBIfam" id="NF037970">
    <property type="entry name" value="vanZ_1"/>
    <property type="match status" value="1"/>
</dbReference>